<dbReference type="Proteomes" id="UP001652625">
    <property type="component" value="Chromosome 14"/>
</dbReference>
<keyword evidence="6" id="KW-1015">Disulfide bond</keyword>
<dbReference type="InterPro" id="IPR033116">
    <property type="entry name" value="TRYPSIN_SER"/>
</dbReference>
<name>A0ABM4DGE4_HYDVU</name>
<dbReference type="InterPro" id="IPR050127">
    <property type="entry name" value="Serine_Proteases_S1"/>
</dbReference>
<accession>A0ABM4DGE4</accession>
<evidence type="ECO:0000256" key="6">
    <source>
        <dbReference type="ARBA" id="ARBA00023157"/>
    </source>
</evidence>
<protein>
    <submittedName>
        <fullName evidence="10">Serine protease 1 isoform X2</fullName>
    </submittedName>
</protein>
<evidence type="ECO:0000259" key="8">
    <source>
        <dbReference type="PROSITE" id="PS50240"/>
    </source>
</evidence>
<proteinExistence type="predicted"/>
<dbReference type="InterPro" id="IPR043504">
    <property type="entry name" value="Peptidase_S1_PA_chymotrypsin"/>
</dbReference>
<dbReference type="RefSeq" id="XP_065673499.1">
    <property type="nucleotide sequence ID" value="XM_065817427.1"/>
</dbReference>
<organism evidence="9 10">
    <name type="scientific">Hydra vulgaris</name>
    <name type="common">Hydra</name>
    <name type="synonym">Hydra attenuata</name>
    <dbReference type="NCBI Taxonomy" id="6087"/>
    <lineage>
        <taxon>Eukaryota</taxon>
        <taxon>Metazoa</taxon>
        <taxon>Cnidaria</taxon>
        <taxon>Hydrozoa</taxon>
        <taxon>Hydroidolina</taxon>
        <taxon>Anthoathecata</taxon>
        <taxon>Aplanulata</taxon>
        <taxon>Hydridae</taxon>
        <taxon>Hydra</taxon>
    </lineage>
</organism>
<evidence type="ECO:0000256" key="3">
    <source>
        <dbReference type="ARBA" id="ARBA00022670"/>
    </source>
</evidence>
<dbReference type="PROSITE" id="PS50240">
    <property type="entry name" value="TRYPSIN_DOM"/>
    <property type="match status" value="1"/>
</dbReference>
<evidence type="ECO:0000256" key="7">
    <source>
        <dbReference type="RuleBase" id="RU363034"/>
    </source>
</evidence>
<dbReference type="InterPro" id="IPR018114">
    <property type="entry name" value="TRYPSIN_HIS"/>
</dbReference>
<evidence type="ECO:0000313" key="9">
    <source>
        <dbReference type="Proteomes" id="UP001652625"/>
    </source>
</evidence>
<dbReference type="PANTHER" id="PTHR24264:SF65">
    <property type="entry name" value="SRCR DOMAIN-CONTAINING PROTEIN"/>
    <property type="match status" value="1"/>
</dbReference>
<dbReference type="PRINTS" id="PR00722">
    <property type="entry name" value="CHYMOTRYPSIN"/>
</dbReference>
<dbReference type="InterPro" id="IPR001314">
    <property type="entry name" value="Peptidase_S1A"/>
</dbReference>
<dbReference type="PANTHER" id="PTHR24264">
    <property type="entry name" value="TRYPSIN-RELATED"/>
    <property type="match status" value="1"/>
</dbReference>
<comment type="subcellular location">
    <subcellularLocation>
        <location evidence="1">Secreted</location>
    </subcellularLocation>
</comment>
<feature type="domain" description="Peptidase S1" evidence="8">
    <location>
        <begin position="47"/>
        <end position="284"/>
    </location>
</feature>
<dbReference type="GO" id="GO:0006508">
    <property type="term" value="P:proteolysis"/>
    <property type="evidence" value="ECO:0007669"/>
    <property type="project" value="UniProtKB-KW"/>
</dbReference>
<dbReference type="PROSITE" id="PS00134">
    <property type="entry name" value="TRYPSIN_HIS"/>
    <property type="match status" value="1"/>
</dbReference>
<evidence type="ECO:0000256" key="2">
    <source>
        <dbReference type="ARBA" id="ARBA00022525"/>
    </source>
</evidence>
<dbReference type="Gene3D" id="2.40.10.10">
    <property type="entry name" value="Trypsin-like serine proteases"/>
    <property type="match status" value="1"/>
</dbReference>
<keyword evidence="4 7" id="KW-0378">Hydrolase</keyword>
<keyword evidence="5 7" id="KW-0720">Serine protease</keyword>
<evidence type="ECO:0000256" key="4">
    <source>
        <dbReference type="ARBA" id="ARBA00022801"/>
    </source>
</evidence>
<dbReference type="InterPro" id="IPR001254">
    <property type="entry name" value="Trypsin_dom"/>
</dbReference>
<reference evidence="10" key="1">
    <citation type="submission" date="2025-08" db="UniProtKB">
        <authorList>
            <consortium name="RefSeq"/>
        </authorList>
    </citation>
    <scope>IDENTIFICATION</scope>
</reference>
<evidence type="ECO:0000256" key="1">
    <source>
        <dbReference type="ARBA" id="ARBA00004613"/>
    </source>
</evidence>
<keyword evidence="3 7" id="KW-0645">Protease</keyword>
<dbReference type="SUPFAM" id="SSF50494">
    <property type="entry name" value="Trypsin-like serine proteases"/>
    <property type="match status" value="1"/>
</dbReference>
<dbReference type="Pfam" id="PF00089">
    <property type="entry name" value="Trypsin"/>
    <property type="match status" value="1"/>
</dbReference>
<keyword evidence="9" id="KW-1185">Reference proteome</keyword>
<gene>
    <name evidence="10" type="primary">LOC100202273</name>
</gene>
<keyword evidence="2" id="KW-0964">Secreted</keyword>
<dbReference type="CDD" id="cd00190">
    <property type="entry name" value="Tryp_SPc"/>
    <property type="match status" value="1"/>
</dbReference>
<dbReference type="GeneID" id="100202273"/>
<dbReference type="SMART" id="SM00020">
    <property type="entry name" value="Tryp_SPc"/>
    <property type="match status" value="1"/>
</dbReference>
<evidence type="ECO:0000313" key="10">
    <source>
        <dbReference type="RefSeq" id="XP_065673499.1"/>
    </source>
</evidence>
<dbReference type="InterPro" id="IPR009003">
    <property type="entry name" value="Peptidase_S1_PA"/>
</dbReference>
<dbReference type="GO" id="GO:0008233">
    <property type="term" value="F:peptidase activity"/>
    <property type="evidence" value="ECO:0007669"/>
    <property type="project" value="UniProtKB-KW"/>
</dbReference>
<sequence>MFGNNFNKLCSLHGFLMFNIIYMGCSNNEINIGYNAEDENFKTNKRIVGGINAEENEFPWQAIIKWNVGKMKDELVCGGSLIDKRFVLTAAHCFSHSMKIEHYYVILGEHIQSENENKQRNDIKRIIVHQKFDEITYNNDIALVELLSPAILNDSVNVISLPAFKDLERPNKMCTVTGWGQTNDQNKAEILQKVNVPIVKFATCNGPLSYKKKLTSNMFCAGYINGSFDACEGDSGGPLQCKNNDGVWLLHGITSWGIGCGKPHKYGVYVIVRHYLVWLKSIIK</sequence>
<evidence type="ECO:0000256" key="5">
    <source>
        <dbReference type="ARBA" id="ARBA00022825"/>
    </source>
</evidence>
<dbReference type="PROSITE" id="PS00135">
    <property type="entry name" value="TRYPSIN_SER"/>
    <property type="match status" value="1"/>
</dbReference>